<keyword evidence="2" id="KW-0732">Signal</keyword>
<evidence type="ECO:0000259" key="3">
    <source>
        <dbReference type="Pfam" id="PF03625"/>
    </source>
</evidence>
<feature type="domain" description="DUF302" evidence="3">
    <location>
        <begin position="92"/>
        <end position="153"/>
    </location>
</feature>
<feature type="compositionally biased region" description="Low complexity" evidence="1">
    <location>
        <begin position="28"/>
        <end position="47"/>
    </location>
</feature>
<dbReference type="EMBL" id="LZLC01000091">
    <property type="protein sequence ID" value="OBJ42831.1"/>
    <property type="molecule type" value="Genomic_DNA"/>
</dbReference>
<accession>A0A1A3H5C6</accession>
<dbReference type="SUPFAM" id="SSF103247">
    <property type="entry name" value="TT1751-like"/>
    <property type="match status" value="2"/>
</dbReference>
<feature type="domain" description="DUF302" evidence="3">
    <location>
        <begin position="230"/>
        <end position="291"/>
    </location>
</feature>
<dbReference type="Proteomes" id="UP000093898">
    <property type="component" value="Unassembled WGS sequence"/>
</dbReference>
<dbReference type="InterPro" id="IPR035923">
    <property type="entry name" value="TT1751-like_sf"/>
</dbReference>
<dbReference type="PANTHER" id="PTHR38342:SF2">
    <property type="entry name" value="INNER MEMBRANE OR EXPORTED"/>
    <property type="match status" value="1"/>
</dbReference>
<proteinExistence type="predicted"/>
<name>A0A1A3H5C6_MYCMU</name>
<organism evidence="4 5">
    <name type="scientific">Mycolicibacterium mucogenicum</name>
    <name type="common">Mycobacterium mucogenicum</name>
    <dbReference type="NCBI Taxonomy" id="56689"/>
    <lineage>
        <taxon>Bacteria</taxon>
        <taxon>Bacillati</taxon>
        <taxon>Actinomycetota</taxon>
        <taxon>Actinomycetes</taxon>
        <taxon>Mycobacteriales</taxon>
        <taxon>Mycobacteriaceae</taxon>
        <taxon>Mycolicibacterium</taxon>
    </lineage>
</organism>
<evidence type="ECO:0000313" key="4">
    <source>
        <dbReference type="EMBL" id="OBJ42831.1"/>
    </source>
</evidence>
<dbReference type="Gene3D" id="3.30.310.70">
    <property type="entry name" value="TT1751-like domain"/>
    <property type="match status" value="2"/>
</dbReference>
<dbReference type="CDD" id="cd14797">
    <property type="entry name" value="DUF302"/>
    <property type="match status" value="2"/>
</dbReference>
<feature type="chain" id="PRO_5038966899" description="DUF302 domain-containing protein" evidence="2">
    <location>
        <begin position="19"/>
        <end position="321"/>
    </location>
</feature>
<dbReference type="InterPro" id="IPR005180">
    <property type="entry name" value="DUF302"/>
</dbReference>
<feature type="region of interest" description="Disordered" evidence="1">
    <location>
        <begin position="18"/>
        <end position="47"/>
    </location>
</feature>
<sequence>MLLSAIAAAATVSLTATGCSGASSTKPNTNVASTPTSASTASGANSAADTSVPAAETASMVTADSNADFAATIDALKAAVSSNGMMILGELDQAAALKATGLNLAGAHTFFVGNPSMGKMFFQMNPAIGTVVPLRILVWAGEDGKAHVSYFDPKPAFAAVDPKLAEGGQKMSDAAAMLTKAATGGAIGHPSAPQALTLKTVDAKGSFDDAINAVKSSASANGMMVLGELDQAGALKATGLNLAGAHTFFVGNPSMGKMFFQMNPAIGTVVPLALFIWAGDDGKTHVSYFDPAPMFAAVDPKLANGGQKMSQAAAMVAGSVA</sequence>
<gene>
    <name evidence="4" type="ORF">A5630_19835</name>
</gene>
<evidence type="ECO:0000313" key="5">
    <source>
        <dbReference type="Proteomes" id="UP000093898"/>
    </source>
</evidence>
<dbReference type="Pfam" id="PF03625">
    <property type="entry name" value="DUF302"/>
    <property type="match status" value="2"/>
</dbReference>
<dbReference type="PANTHER" id="PTHR38342">
    <property type="entry name" value="SLR5037 PROTEIN"/>
    <property type="match status" value="1"/>
</dbReference>
<dbReference type="AlphaFoldDB" id="A0A1A3H5C6"/>
<evidence type="ECO:0000256" key="2">
    <source>
        <dbReference type="SAM" id="SignalP"/>
    </source>
</evidence>
<evidence type="ECO:0000256" key="1">
    <source>
        <dbReference type="SAM" id="MobiDB-lite"/>
    </source>
</evidence>
<protein>
    <recommendedName>
        <fullName evidence="3">DUF302 domain-containing protein</fullName>
    </recommendedName>
</protein>
<reference evidence="4 5" key="1">
    <citation type="submission" date="2016-06" db="EMBL/GenBank/DDBJ databases">
        <authorList>
            <person name="Kjaerup R.B."/>
            <person name="Dalgaard T.S."/>
            <person name="Juul-Madsen H.R."/>
        </authorList>
    </citation>
    <scope>NUCLEOTIDE SEQUENCE [LARGE SCALE GENOMIC DNA]</scope>
    <source>
        <strain evidence="4 5">1127319.6</strain>
    </source>
</reference>
<comment type="caution">
    <text evidence="4">The sequence shown here is derived from an EMBL/GenBank/DDBJ whole genome shotgun (WGS) entry which is preliminary data.</text>
</comment>
<feature type="signal peptide" evidence="2">
    <location>
        <begin position="1"/>
        <end position="18"/>
    </location>
</feature>
<feature type="compositionally biased region" description="Polar residues" evidence="1">
    <location>
        <begin position="18"/>
        <end position="27"/>
    </location>
</feature>